<keyword evidence="4" id="KW-1185">Reference proteome</keyword>
<feature type="domain" description="Methanolan biosynthesis EpsI" evidence="2">
    <location>
        <begin position="8"/>
        <end position="204"/>
    </location>
</feature>
<name>A0ABW5D458_9BACT</name>
<evidence type="ECO:0000259" key="2">
    <source>
        <dbReference type="Pfam" id="PF11984"/>
    </source>
</evidence>
<accession>A0ABW5D458</accession>
<dbReference type="EMBL" id="JBHUIT010000002">
    <property type="protein sequence ID" value="MFD2255847.1"/>
    <property type="molecule type" value="Genomic_DNA"/>
</dbReference>
<evidence type="ECO:0000256" key="1">
    <source>
        <dbReference type="SAM" id="SignalP"/>
    </source>
</evidence>
<dbReference type="RefSeq" id="WP_386818559.1">
    <property type="nucleotide sequence ID" value="NZ_JBHUIT010000002.1"/>
</dbReference>
<evidence type="ECO:0000313" key="4">
    <source>
        <dbReference type="Proteomes" id="UP001597375"/>
    </source>
</evidence>
<proteinExistence type="predicted"/>
<gene>
    <name evidence="3" type="ORF">ACFSSA_04085</name>
</gene>
<comment type="caution">
    <text evidence="3">The sequence shown here is derived from an EMBL/GenBank/DDBJ whole genome shotgun (WGS) entry which is preliminary data.</text>
</comment>
<feature type="chain" id="PRO_5046873429" evidence="1">
    <location>
        <begin position="26"/>
        <end position="243"/>
    </location>
</feature>
<dbReference type="Pfam" id="PF11984">
    <property type="entry name" value="DUF3485"/>
    <property type="match status" value="1"/>
</dbReference>
<feature type="signal peptide" evidence="1">
    <location>
        <begin position="1"/>
        <end position="25"/>
    </location>
</feature>
<evidence type="ECO:0000313" key="3">
    <source>
        <dbReference type="EMBL" id="MFD2255847.1"/>
    </source>
</evidence>
<dbReference type="Proteomes" id="UP001597375">
    <property type="component" value="Unassembled WGS sequence"/>
</dbReference>
<sequence>MKAKPLILPALLSAVLASVYFLPTAGEVAQSAIRMELPEGYGVWHFKKTPPSEQELSILAADTEFAKAVCFRIRPGEFDEEGNPIPDRIDLSVVLSGADINNSIHRPERCMPAQGHQILSSSNKVLPLENSHSLEVKRLKSLQRIPTNAEGTEFLELQCVTYYFFVGHDSVTNDHLDRTLTDMKDRLIRGMDQRWAYVSVSMWYGEMPWIKDSILTEEEVDRKLSDFVETFAEKQIRWDQVKG</sequence>
<protein>
    <submittedName>
        <fullName evidence="3">EpsI family protein</fullName>
    </submittedName>
</protein>
<organism evidence="3 4">
    <name type="scientific">Luteolibacter algae</name>
    <dbReference type="NCBI Taxonomy" id="454151"/>
    <lineage>
        <taxon>Bacteria</taxon>
        <taxon>Pseudomonadati</taxon>
        <taxon>Verrucomicrobiota</taxon>
        <taxon>Verrucomicrobiia</taxon>
        <taxon>Verrucomicrobiales</taxon>
        <taxon>Verrucomicrobiaceae</taxon>
        <taxon>Luteolibacter</taxon>
    </lineage>
</organism>
<dbReference type="InterPro" id="IPR014263">
    <property type="entry name" value="Methanolan_biosynth_EpsI"/>
</dbReference>
<keyword evidence="1" id="KW-0732">Signal</keyword>
<reference evidence="4" key="1">
    <citation type="journal article" date="2019" name="Int. J. Syst. Evol. Microbiol.">
        <title>The Global Catalogue of Microorganisms (GCM) 10K type strain sequencing project: providing services to taxonomists for standard genome sequencing and annotation.</title>
        <authorList>
            <consortium name="The Broad Institute Genomics Platform"/>
            <consortium name="The Broad Institute Genome Sequencing Center for Infectious Disease"/>
            <person name="Wu L."/>
            <person name="Ma J."/>
        </authorList>
    </citation>
    <scope>NUCLEOTIDE SEQUENCE [LARGE SCALE GENOMIC DNA]</scope>
    <source>
        <strain evidence="4">CGMCC 4.7106</strain>
    </source>
</reference>